<accession>A0A9P9RC54</accession>
<evidence type="ECO:0000256" key="1">
    <source>
        <dbReference type="SAM" id="MobiDB-lite"/>
    </source>
</evidence>
<feature type="region of interest" description="Disordered" evidence="1">
    <location>
        <begin position="1"/>
        <end position="37"/>
    </location>
</feature>
<gene>
    <name evidence="2" type="ORF">B0J15DRAFT_183727</name>
</gene>
<reference evidence="2" key="1">
    <citation type="journal article" date="2021" name="Nat. Commun.">
        <title>Genetic determinants of endophytism in the Arabidopsis root mycobiome.</title>
        <authorList>
            <person name="Mesny F."/>
            <person name="Miyauchi S."/>
            <person name="Thiergart T."/>
            <person name="Pickel B."/>
            <person name="Atanasova L."/>
            <person name="Karlsson M."/>
            <person name="Huettel B."/>
            <person name="Barry K.W."/>
            <person name="Haridas S."/>
            <person name="Chen C."/>
            <person name="Bauer D."/>
            <person name="Andreopoulos W."/>
            <person name="Pangilinan J."/>
            <person name="LaButti K."/>
            <person name="Riley R."/>
            <person name="Lipzen A."/>
            <person name="Clum A."/>
            <person name="Drula E."/>
            <person name="Henrissat B."/>
            <person name="Kohler A."/>
            <person name="Grigoriev I.V."/>
            <person name="Martin F.M."/>
            <person name="Hacquard S."/>
        </authorList>
    </citation>
    <scope>NUCLEOTIDE SEQUENCE</scope>
    <source>
        <strain evidence="2">FSSC 5 MPI-SDFR-AT-0091</strain>
    </source>
</reference>
<evidence type="ECO:0000313" key="3">
    <source>
        <dbReference type="Proteomes" id="UP000736672"/>
    </source>
</evidence>
<organism evidence="2 3">
    <name type="scientific">Fusarium solani</name>
    <name type="common">Filamentous fungus</name>
    <dbReference type="NCBI Taxonomy" id="169388"/>
    <lineage>
        <taxon>Eukaryota</taxon>
        <taxon>Fungi</taxon>
        <taxon>Dikarya</taxon>
        <taxon>Ascomycota</taxon>
        <taxon>Pezizomycotina</taxon>
        <taxon>Sordariomycetes</taxon>
        <taxon>Hypocreomycetidae</taxon>
        <taxon>Hypocreales</taxon>
        <taxon>Nectriaceae</taxon>
        <taxon>Fusarium</taxon>
        <taxon>Fusarium solani species complex</taxon>
    </lineage>
</organism>
<feature type="compositionally biased region" description="Polar residues" evidence="1">
    <location>
        <begin position="23"/>
        <end position="33"/>
    </location>
</feature>
<dbReference type="Proteomes" id="UP000736672">
    <property type="component" value="Unassembled WGS sequence"/>
</dbReference>
<dbReference type="AlphaFoldDB" id="A0A9P9RC54"/>
<evidence type="ECO:0000313" key="2">
    <source>
        <dbReference type="EMBL" id="KAH7272650.1"/>
    </source>
</evidence>
<sequence length="245" mass="26722">MRALAQPYPWAQNLDGREPGPQANKQQEPTVSRTDMDSIELDTNKKLTRHDVKEGVIAMNDAASRQEKKVTILLGGAVWDSARRPRLVNWRIPAQSSTRWRIWLYHGGAGRRQIRRVLAVEFDAASPGESIDGGKILGKRCRGRMWRRLERGKVERVWMRRKRGKRSWSRASAITSRAAVAGGGSSDGVAGAHHLATSFRGSPSRVQPQCARLSGACGASIGTAMIGSPAPGLPLEGGTRLSNLG</sequence>
<comment type="caution">
    <text evidence="2">The sequence shown here is derived from an EMBL/GenBank/DDBJ whole genome shotgun (WGS) entry which is preliminary data.</text>
</comment>
<keyword evidence="3" id="KW-1185">Reference proteome</keyword>
<name>A0A9P9RC54_FUSSL</name>
<dbReference type="EMBL" id="JAGTJS010000003">
    <property type="protein sequence ID" value="KAH7272650.1"/>
    <property type="molecule type" value="Genomic_DNA"/>
</dbReference>
<proteinExistence type="predicted"/>
<protein>
    <submittedName>
        <fullName evidence="2">Uncharacterized protein</fullName>
    </submittedName>
</protein>